<organism evidence="2 3">
    <name type="scientific">Triangularia setosa</name>
    <dbReference type="NCBI Taxonomy" id="2587417"/>
    <lineage>
        <taxon>Eukaryota</taxon>
        <taxon>Fungi</taxon>
        <taxon>Dikarya</taxon>
        <taxon>Ascomycota</taxon>
        <taxon>Pezizomycotina</taxon>
        <taxon>Sordariomycetes</taxon>
        <taxon>Sordariomycetidae</taxon>
        <taxon>Sordariales</taxon>
        <taxon>Podosporaceae</taxon>
        <taxon>Triangularia</taxon>
    </lineage>
</organism>
<proteinExistence type="predicted"/>
<dbReference type="AlphaFoldDB" id="A0AAN6W0X2"/>
<keyword evidence="3" id="KW-1185">Reference proteome</keyword>
<sequence>MSIDLNKLLIASSKTSVFLTSPDDWEGFDYALQFQATERLWPYLNPINRLPFPEEPSYPNINDNKYTKKRVSVMRYEAEHEAHEAYKAQLKEHMARAQREISASSATERDSEAISPADTILVLPEEVQEPVYTDADLTGAAAQLYAFDTKSYAYREAKYKTLIDDCRNLMTWMTKSMSADLWNIHCTGQQGIVNAYDATRNAMIPDVDEYRMKHQDKLREHVFALKTANSPNKVVEWTQQWERIFHLALRYKASDVMDPATWLGSLLTAARGNPLLGYWASNFRMNKKSQVLSGQMTF</sequence>
<evidence type="ECO:0000313" key="2">
    <source>
        <dbReference type="EMBL" id="KAK4173384.1"/>
    </source>
</evidence>
<evidence type="ECO:0000313" key="3">
    <source>
        <dbReference type="Proteomes" id="UP001302321"/>
    </source>
</evidence>
<protein>
    <submittedName>
        <fullName evidence="2">Uncharacterized protein</fullName>
    </submittedName>
</protein>
<feature type="coiled-coil region" evidence="1">
    <location>
        <begin position="80"/>
        <end position="107"/>
    </location>
</feature>
<evidence type="ECO:0000256" key="1">
    <source>
        <dbReference type="SAM" id="Coils"/>
    </source>
</evidence>
<dbReference type="EMBL" id="MU866348">
    <property type="protein sequence ID" value="KAK4173384.1"/>
    <property type="molecule type" value="Genomic_DNA"/>
</dbReference>
<reference evidence="2" key="2">
    <citation type="submission" date="2023-05" db="EMBL/GenBank/DDBJ databases">
        <authorList>
            <consortium name="Lawrence Berkeley National Laboratory"/>
            <person name="Steindorff A."/>
            <person name="Hensen N."/>
            <person name="Bonometti L."/>
            <person name="Westerberg I."/>
            <person name="Brannstrom I.O."/>
            <person name="Guillou S."/>
            <person name="Cros-Aarteil S."/>
            <person name="Calhoun S."/>
            <person name="Haridas S."/>
            <person name="Kuo A."/>
            <person name="Mondo S."/>
            <person name="Pangilinan J."/>
            <person name="Riley R."/>
            <person name="Labutti K."/>
            <person name="Andreopoulos B."/>
            <person name="Lipzen A."/>
            <person name="Chen C."/>
            <person name="Yanf M."/>
            <person name="Daum C."/>
            <person name="Ng V."/>
            <person name="Clum A."/>
            <person name="Ohm R."/>
            <person name="Martin F."/>
            <person name="Silar P."/>
            <person name="Natvig D."/>
            <person name="Lalanne C."/>
            <person name="Gautier V."/>
            <person name="Ament-Velasquez S.L."/>
            <person name="Kruys A."/>
            <person name="Hutchinson M.I."/>
            <person name="Powell A.J."/>
            <person name="Barry K."/>
            <person name="Miller A.N."/>
            <person name="Grigoriev I.V."/>
            <person name="Debuchy R."/>
            <person name="Gladieux P."/>
            <person name="Thoren M.H."/>
            <person name="Johannesson H."/>
        </authorList>
    </citation>
    <scope>NUCLEOTIDE SEQUENCE</scope>
    <source>
        <strain evidence="2">CBS 892.96</strain>
    </source>
</reference>
<dbReference type="Proteomes" id="UP001302321">
    <property type="component" value="Unassembled WGS sequence"/>
</dbReference>
<comment type="caution">
    <text evidence="2">The sequence shown here is derived from an EMBL/GenBank/DDBJ whole genome shotgun (WGS) entry which is preliminary data.</text>
</comment>
<accession>A0AAN6W0X2</accession>
<name>A0AAN6W0X2_9PEZI</name>
<reference evidence="2" key="1">
    <citation type="journal article" date="2023" name="Mol. Phylogenet. Evol.">
        <title>Genome-scale phylogeny and comparative genomics of the fungal order Sordariales.</title>
        <authorList>
            <person name="Hensen N."/>
            <person name="Bonometti L."/>
            <person name="Westerberg I."/>
            <person name="Brannstrom I.O."/>
            <person name="Guillou S."/>
            <person name="Cros-Aarteil S."/>
            <person name="Calhoun S."/>
            <person name="Haridas S."/>
            <person name="Kuo A."/>
            <person name="Mondo S."/>
            <person name="Pangilinan J."/>
            <person name="Riley R."/>
            <person name="LaButti K."/>
            <person name="Andreopoulos B."/>
            <person name="Lipzen A."/>
            <person name="Chen C."/>
            <person name="Yan M."/>
            <person name="Daum C."/>
            <person name="Ng V."/>
            <person name="Clum A."/>
            <person name="Steindorff A."/>
            <person name="Ohm R.A."/>
            <person name="Martin F."/>
            <person name="Silar P."/>
            <person name="Natvig D.O."/>
            <person name="Lalanne C."/>
            <person name="Gautier V."/>
            <person name="Ament-Velasquez S.L."/>
            <person name="Kruys A."/>
            <person name="Hutchinson M.I."/>
            <person name="Powell A.J."/>
            <person name="Barry K."/>
            <person name="Miller A.N."/>
            <person name="Grigoriev I.V."/>
            <person name="Debuchy R."/>
            <person name="Gladieux P."/>
            <person name="Hiltunen Thoren M."/>
            <person name="Johannesson H."/>
        </authorList>
    </citation>
    <scope>NUCLEOTIDE SEQUENCE</scope>
    <source>
        <strain evidence="2">CBS 892.96</strain>
    </source>
</reference>
<gene>
    <name evidence="2" type="ORF">QBC36DRAFT_58345</name>
</gene>
<keyword evidence="1" id="KW-0175">Coiled coil</keyword>